<evidence type="ECO:0000259" key="6">
    <source>
        <dbReference type="Pfam" id="PF00692"/>
    </source>
</evidence>
<proteinExistence type="inferred from homology"/>
<dbReference type="UniPathway" id="UPA00610">
    <property type="reaction ID" value="UER00666"/>
</dbReference>
<dbReference type="OrthoDB" id="9809956at2"/>
<feature type="domain" description="dUTPase-like" evidence="6">
    <location>
        <begin position="16"/>
        <end position="147"/>
    </location>
</feature>
<comment type="caution">
    <text evidence="5">Lacks conserved residue(s) required for the propagation of feature annotation.</text>
</comment>
<name>A0A1W6MT07_9HYPH</name>
<dbReference type="PANTHER" id="PTHR11241">
    <property type="entry name" value="DEOXYURIDINE 5'-TRIPHOSPHATE NUCLEOTIDOHYDROLASE"/>
    <property type="match status" value="1"/>
</dbReference>
<keyword evidence="2 5" id="KW-0378">Hydrolase</keyword>
<feature type="binding site" evidence="5">
    <location>
        <position position="81"/>
    </location>
    <ligand>
        <name>substrate</name>
    </ligand>
</feature>
<keyword evidence="5" id="KW-0460">Magnesium</keyword>
<dbReference type="CDD" id="cd07557">
    <property type="entry name" value="trimeric_dUTPase"/>
    <property type="match status" value="1"/>
</dbReference>
<evidence type="ECO:0000256" key="5">
    <source>
        <dbReference type="HAMAP-Rule" id="MF_00116"/>
    </source>
</evidence>
<dbReference type="InterPro" id="IPR036157">
    <property type="entry name" value="dUTPase-like_sf"/>
</dbReference>
<protein>
    <recommendedName>
        <fullName evidence="5">Deoxyuridine 5'-triphosphate nucleotidohydrolase</fullName>
        <shortName evidence="5">dUTPase</shortName>
        <ecNumber evidence="5">3.6.1.23</ecNumber>
    </recommendedName>
    <alternativeName>
        <fullName evidence="5">dUTP pyrophosphatase</fullName>
    </alternativeName>
</protein>
<evidence type="ECO:0000313" key="8">
    <source>
        <dbReference type="Proteomes" id="UP000193978"/>
    </source>
</evidence>
<keyword evidence="3 5" id="KW-0546">Nucleotide metabolism</keyword>
<dbReference type="InterPro" id="IPR008181">
    <property type="entry name" value="dUTPase"/>
</dbReference>
<dbReference type="AlphaFoldDB" id="A0A1W6MT07"/>
<evidence type="ECO:0000313" key="7">
    <source>
        <dbReference type="EMBL" id="ARN80724.1"/>
    </source>
</evidence>
<feature type="binding site" evidence="5">
    <location>
        <begin position="85"/>
        <end position="87"/>
    </location>
    <ligand>
        <name>substrate</name>
    </ligand>
</feature>
<evidence type="ECO:0000256" key="2">
    <source>
        <dbReference type="ARBA" id="ARBA00022801"/>
    </source>
</evidence>
<comment type="pathway">
    <text evidence="5">Pyrimidine metabolism; dUMP biosynthesis; dUMP from dCTP (dUTP route): step 2/2.</text>
</comment>
<dbReference type="InterPro" id="IPR029054">
    <property type="entry name" value="dUTPase-like"/>
</dbReference>
<dbReference type="GO" id="GO:0004170">
    <property type="term" value="F:dUTP diphosphatase activity"/>
    <property type="evidence" value="ECO:0007669"/>
    <property type="project" value="UniProtKB-UniRule"/>
</dbReference>
<dbReference type="HAMAP" id="MF_00116">
    <property type="entry name" value="dUTPase_bact"/>
    <property type="match status" value="1"/>
</dbReference>
<dbReference type="GO" id="GO:0006226">
    <property type="term" value="P:dUMP biosynthetic process"/>
    <property type="evidence" value="ECO:0007669"/>
    <property type="project" value="UniProtKB-UniRule"/>
</dbReference>
<keyword evidence="5" id="KW-0479">Metal-binding</keyword>
<dbReference type="GO" id="GO:0046081">
    <property type="term" value="P:dUTP catabolic process"/>
    <property type="evidence" value="ECO:0007669"/>
    <property type="project" value="InterPro"/>
</dbReference>
<dbReference type="Pfam" id="PF00692">
    <property type="entry name" value="dUTPase"/>
    <property type="match status" value="1"/>
</dbReference>
<gene>
    <name evidence="5" type="primary">dut</name>
    <name evidence="7" type="ORF">B1812_06150</name>
</gene>
<organism evidence="7 8">
    <name type="scientific">Methylocystis bryophila</name>
    <dbReference type="NCBI Taxonomy" id="655015"/>
    <lineage>
        <taxon>Bacteria</taxon>
        <taxon>Pseudomonadati</taxon>
        <taxon>Pseudomonadota</taxon>
        <taxon>Alphaproteobacteria</taxon>
        <taxon>Hyphomicrobiales</taxon>
        <taxon>Methylocystaceae</taxon>
        <taxon>Methylocystis</taxon>
    </lineage>
</organism>
<dbReference type="RefSeq" id="WP_085770802.1">
    <property type="nucleotide sequence ID" value="NZ_AP027149.1"/>
</dbReference>
<dbReference type="KEGG" id="mbry:B1812_06150"/>
<comment type="cofactor">
    <cofactor evidence="5">
        <name>Mg(2+)</name>
        <dbReference type="ChEBI" id="CHEBI:18420"/>
    </cofactor>
</comment>
<evidence type="ECO:0000256" key="4">
    <source>
        <dbReference type="ARBA" id="ARBA00047686"/>
    </source>
</evidence>
<accession>A0A1W6MT07</accession>
<dbReference type="PANTHER" id="PTHR11241:SF0">
    <property type="entry name" value="DEOXYURIDINE 5'-TRIPHOSPHATE NUCLEOTIDOHYDROLASE"/>
    <property type="match status" value="1"/>
</dbReference>
<dbReference type="NCBIfam" id="NF001862">
    <property type="entry name" value="PRK00601.1"/>
    <property type="match status" value="1"/>
</dbReference>
<keyword evidence="8" id="KW-1185">Reference proteome</keyword>
<comment type="similarity">
    <text evidence="1 5">Belongs to the dUTPase family.</text>
</comment>
<feature type="binding site" evidence="5">
    <location>
        <begin position="68"/>
        <end position="70"/>
    </location>
    <ligand>
        <name>substrate</name>
    </ligand>
</feature>
<dbReference type="GO" id="GO:0000287">
    <property type="term" value="F:magnesium ion binding"/>
    <property type="evidence" value="ECO:0007669"/>
    <property type="project" value="UniProtKB-UniRule"/>
</dbReference>
<dbReference type="STRING" id="655015.B1812_06150"/>
<evidence type="ECO:0000256" key="3">
    <source>
        <dbReference type="ARBA" id="ARBA00023080"/>
    </source>
</evidence>
<evidence type="ECO:0000256" key="1">
    <source>
        <dbReference type="ARBA" id="ARBA00006581"/>
    </source>
</evidence>
<sequence length="154" mass="16130">MKVEICRFPHGEGLDLPFYATSGAAGLDVCAALPAGSKLVLEPGARDLVPAGFAIHLPPGFEAQLRPRSGLALEHGVTILNAPGTIDSDYRGEVRAILVNLGPRPFEILRGMRIAQLVVAPVVRVELVEVVELAETPRGSGGFGSTGLAKSPSR</sequence>
<dbReference type="SUPFAM" id="SSF51283">
    <property type="entry name" value="dUTPase-like"/>
    <property type="match status" value="1"/>
</dbReference>
<dbReference type="EMBL" id="CP019948">
    <property type="protein sequence ID" value="ARN80724.1"/>
    <property type="molecule type" value="Genomic_DNA"/>
</dbReference>
<dbReference type="Proteomes" id="UP000193978">
    <property type="component" value="Chromosome"/>
</dbReference>
<dbReference type="Gene3D" id="2.70.40.10">
    <property type="match status" value="1"/>
</dbReference>
<dbReference type="InterPro" id="IPR033704">
    <property type="entry name" value="dUTPase_trimeric"/>
</dbReference>
<dbReference type="NCBIfam" id="TIGR00576">
    <property type="entry name" value="dut"/>
    <property type="match status" value="1"/>
</dbReference>
<comment type="catalytic activity">
    <reaction evidence="4 5">
        <text>dUTP + H2O = dUMP + diphosphate + H(+)</text>
        <dbReference type="Rhea" id="RHEA:10248"/>
        <dbReference type="ChEBI" id="CHEBI:15377"/>
        <dbReference type="ChEBI" id="CHEBI:15378"/>
        <dbReference type="ChEBI" id="CHEBI:33019"/>
        <dbReference type="ChEBI" id="CHEBI:61555"/>
        <dbReference type="ChEBI" id="CHEBI:246422"/>
        <dbReference type="EC" id="3.6.1.23"/>
    </reaction>
</comment>
<comment type="function">
    <text evidence="5">This enzyme is involved in nucleotide metabolism: it produces dUMP, the immediate precursor of thymidine nucleotides and it decreases the intracellular concentration of dUTP so that uracil cannot be incorporated into DNA.</text>
</comment>
<dbReference type="EC" id="3.6.1.23" evidence="5"/>
<reference evidence="7 8" key="1">
    <citation type="submission" date="2017-02" db="EMBL/GenBank/DDBJ databases">
        <authorList>
            <person name="Peterson S.W."/>
        </authorList>
    </citation>
    <scope>NUCLEOTIDE SEQUENCE [LARGE SCALE GENOMIC DNA]</scope>
    <source>
        <strain evidence="7 8">S285</strain>
    </source>
</reference>